<dbReference type="EMBL" id="BJCL01000012">
    <property type="protein sequence ID" value="GCL64868.1"/>
    <property type="molecule type" value="Genomic_DNA"/>
</dbReference>
<keyword evidence="2 4" id="KW-0472">Membrane</keyword>
<feature type="domain" description="OmpA-like" evidence="5">
    <location>
        <begin position="58"/>
        <end position="172"/>
    </location>
</feature>
<comment type="subcellular location">
    <subcellularLocation>
        <location evidence="1">Cell outer membrane</location>
    </subcellularLocation>
</comment>
<dbReference type="Gene3D" id="3.30.1330.60">
    <property type="entry name" value="OmpA-like domain"/>
    <property type="match status" value="1"/>
</dbReference>
<dbReference type="PANTHER" id="PTHR30329">
    <property type="entry name" value="STATOR ELEMENT OF FLAGELLAR MOTOR COMPLEX"/>
    <property type="match status" value="1"/>
</dbReference>
<gene>
    <name evidence="6" type="ORF">AQPW35_39490</name>
</gene>
<dbReference type="PANTHER" id="PTHR30329:SF21">
    <property type="entry name" value="LIPOPROTEIN YIAD-RELATED"/>
    <property type="match status" value="1"/>
</dbReference>
<evidence type="ECO:0000259" key="5">
    <source>
        <dbReference type="PROSITE" id="PS51123"/>
    </source>
</evidence>
<evidence type="ECO:0000256" key="2">
    <source>
        <dbReference type="ARBA" id="ARBA00023136"/>
    </source>
</evidence>
<dbReference type="InterPro" id="IPR050330">
    <property type="entry name" value="Bact_OuterMem_StrucFunc"/>
</dbReference>
<organism evidence="6 7">
    <name type="scientific">Pseudaquabacterium pictum</name>
    <dbReference type="NCBI Taxonomy" id="2315236"/>
    <lineage>
        <taxon>Bacteria</taxon>
        <taxon>Pseudomonadati</taxon>
        <taxon>Pseudomonadota</taxon>
        <taxon>Betaproteobacteria</taxon>
        <taxon>Burkholderiales</taxon>
        <taxon>Sphaerotilaceae</taxon>
        <taxon>Pseudaquabacterium</taxon>
    </lineage>
</organism>
<dbReference type="InterPro" id="IPR006665">
    <property type="entry name" value="OmpA-like"/>
</dbReference>
<name>A0A480B1C3_9BURK</name>
<dbReference type="PROSITE" id="PS51123">
    <property type="entry name" value="OMPA_2"/>
    <property type="match status" value="1"/>
</dbReference>
<dbReference type="Proteomes" id="UP000301751">
    <property type="component" value="Unassembled WGS sequence"/>
</dbReference>
<protein>
    <recommendedName>
        <fullName evidence="5">OmpA-like domain-containing protein</fullName>
    </recommendedName>
</protein>
<evidence type="ECO:0000256" key="1">
    <source>
        <dbReference type="ARBA" id="ARBA00004442"/>
    </source>
</evidence>
<evidence type="ECO:0000256" key="3">
    <source>
        <dbReference type="ARBA" id="ARBA00023237"/>
    </source>
</evidence>
<keyword evidence="3" id="KW-0998">Cell outer membrane</keyword>
<accession>A0A480B1C3</accession>
<evidence type="ECO:0000313" key="6">
    <source>
        <dbReference type="EMBL" id="GCL64868.1"/>
    </source>
</evidence>
<dbReference type="CDD" id="cd07185">
    <property type="entry name" value="OmpA_C-like"/>
    <property type="match status" value="1"/>
</dbReference>
<evidence type="ECO:0000256" key="4">
    <source>
        <dbReference type="PROSITE-ProRule" id="PRU00473"/>
    </source>
</evidence>
<evidence type="ECO:0000313" key="7">
    <source>
        <dbReference type="Proteomes" id="UP000301751"/>
    </source>
</evidence>
<comment type="caution">
    <text evidence="6">The sequence shown here is derived from an EMBL/GenBank/DDBJ whole genome shotgun (WGS) entry which is preliminary data.</text>
</comment>
<proteinExistence type="predicted"/>
<dbReference type="GO" id="GO:0009279">
    <property type="term" value="C:cell outer membrane"/>
    <property type="evidence" value="ECO:0007669"/>
    <property type="project" value="UniProtKB-SubCell"/>
</dbReference>
<dbReference type="SUPFAM" id="SSF103088">
    <property type="entry name" value="OmpA-like"/>
    <property type="match status" value="1"/>
</dbReference>
<dbReference type="Pfam" id="PF00691">
    <property type="entry name" value="OmpA"/>
    <property type="match status" value="1"/>
</dbReference>
<dbReference type="AlphaFoldDB" id="A0A480B1C3"/>
<dbReference type="InterPro" id="IPR006664">
    <property type="entry name" value="OMP_bac"/>
</dbReference>
<keyword evidence="7" id="KW-1185">Reference proteome</keyword>
<sequence length="172" mass="18117">MILLPQPDGSPSAVEVTAGSQRLQLETPYATADLRDGRLAPGTTTAQAVQQAYGALLSQLPARPRLFTVQFEPNGNRLAAGADAVLADMRAALAQLPAPEVVVTGHTDRVGTVEANDRLSLVRAEAVREILVRGGVPAAAITVAGRGEREPAVPTADEVAEARNRRVEIKIR</sequence>
<reference evidence="7" key="1">
    <citation type="submission" date="2019-03" db="EMBL/GenBank/DDBJ databases">
        <title>Aquabacterium pictum sp.nov., the first bacteriochlorophyll a-containing freshwater bacterium in the genus Aquabacterium of the class Betaproteobacteria.</title>
        <authorList>
            <person name="Hirose S."/>
            <person name="Tank M."/>
            <person name="Hara E."/>
            <person name="Tamaki H."/>
            <person name="Takaichi S."/>
            <person name="Haruta S."/>
            <person name="Hanada S."/>
        </authorList>
    </citation>
    <scope>NUCLEOTIDE SEQUENCE [LARGE SCALE GENOMIC DNA]</scope>
    <source>
        <strain evidence="7">W35</strain>
    </source>
</reference>
<dbReference type="PRINTS" id="PR01021">
    <property type="entry name" value="OMPADOMAIN"/>
</dbReference>
<dbReference type="InterPro" id="IPR036737">
    <property type="entry name" value="OmpA-like_sf"/>
</dbReference>